<dbReference type="PANTHER" id="PTHR42107:SF1">
    <property type="entry name" value="WHIM1 DOMAIN-CONTAINING PROTEIN"/>
    <property type="match status" value="1"/>
</dbReference>
<dbReference type="RefSeq" id="XP_033598340.1">
    <property type="nucleotide sequence ID" value="XM_033744346.1"/>
</dbReference>
<comment type="subcellular location">
    <subcellularLocation>
        <location evidence="1">Nucleus</location>
    </subcellularLocation>
</comment>
<sequence length="680" mass="74318">MSDTDSSLSEPPPSDEELEIEDIVQPAKKLKLKKSKRKVDEDDDLDAEDASPAKKKRAASPPHELVFEDNADIAFIVMFRARFADVFPPKGVINFGPQDLERAVTDSPPGPMAENLLCSLLYLVLNRQKPPERGHYGRALEEAISANRAQWPRVWNGTNPLLGANNFITMSPIERLILLKTLIHWSLNESTKIKDMIKESYKQARHDDDRNQPLSVQPWGRDSDKRRYWLIEGKDDTVFRLYRESNPALKTNVWISVAGTLEELRTQAGKLGEEGSQAARRLAESIKNGIIRLEATEEKRKRREYRQSRKAQFTRPEPGFSLYEGRTRGKRMRYTFSDEEDDASEAGSGARSTRYRGRDSSTDPSRPTVTASGRQVRTRQHGAYGESLLSGQVTGDVGSPATDGSDGLQRPSHGRATRAAAKPAANGWSRGSRNNRNIDTYDSDEIDEDDGASVSGNEWDDGDESDDEVKARDVSDEDEDMSDAEAPSLVTVLRYGEGKEFTANSTSDTNEDKEMTQVAAPPSARTQEPKASSAQTARPESRVLNRNGQPVSETVSTAPAAPTAGTAPTLVVPATAPIVTTAAQVEDRVPPPASHASPPRIAYPLTNYAGPANGFTATPAIASPPAQYAKPLPVSQYQASQAYPLTGTPVHTSPTQNTSAAQNGLPPLASLYPNQAASQE</sequence>
<gene>
    <name evidence="5" type="ORF">EJ05DRAFT_477953</name>
</gene>
<dbReference type="Pfam" id="PF15612">
    <property type="entry name" value="WHIM1"/>
    <property type="match status" value="1"/>
</dbReference>
<protein>
    <recommendedName>
        <fullName evidence="4">WHIM1 domain-containing protein</fullName>
    </recommendedName>
</protein>
<evidence type="ECO:0000259" key="4">
    <source>
        <dbReference type="Pfam" id="PF15612"/>
    </source>
</evidence>
<evidence type="ECO:0000256" key="2">
    <source>
        <dbReference type="ARBA" id="ARBA00023242"/>
    </source>
</evidence>
<proteinExistence type="predicted"/>
<feature type="compositionally biased region" description="Acidic residues" evidence="3">
    <location>
        <begin position="458"/>
        <end position="467"/>
    </location>
</feature>
<dbReference type="GeneID" id="54485400"/>
<keyword evidence="6" id="KW-1185">Reference proteome</keyword>
<feature type="compositionally biased region" description="Polar residues" evidence="3">
    <location>
        <begin position="362"/>
        <end position="375"/>
    </location>
</feature>
<dbReference type="PANTHER" id="PTHR42107">
    <property type="entry name" value="YALI0D24453P"/>
    <property type="match status" value="1"/>
</dbReference>
<evidence type="ECO:0000313" key="6">
    <source>
        <dbReference type="Proteomes" id="UP000799437"/>
    </source>
</evidence>
<feature type="region of interest" description="Disordered" evidence="3">
    <location>
        <begin position="299"/>
        <end position="572"/>
    </location>
</feature>
<evidence type="ECO:0000256" key="1">
    <source>
        <dbReference type="ARBA" id="ARBA00004123"/>
    </source>
</evidence>
<dbReference type="OrthoDB" id="349045at2759"/>
<dbReference type="EMBL" id="ML996576">
    <property type="protein sequence ID" value="KAF2755889.1"/>
    <property type="molecule type" value="Genomic_DNA"/>
</dbReference>
<feature type="compositionally biased region" description="Acidic residues" evidence="3">
    <location>
        <begin position="13"/>
        <end position="22"/>
    </location>
</feature>
<dbReference type="GO" id="GO:0005634">
    <property type="term" value="C:nucleus"/>
    <property type="evidence" value="ECO:0007669"/>
    <property type="project" value="UniProtKB-SubCell"/>
</dbReference>
<name>A0A6A6W183_9PEZI</name>
<reference evidence="5" key="1">
    <citation type="journal article" date="2020" name="Stud. Mycol.">
        <title>101 Dothideomycetes genomes: a test case for predicting lifestyles and emergence of pathogens.</title>
        <authorList>
            <person name="Haridas S."/>
            <person name="Albert R."/>
            <person name="Binder M."/>
            <person name="Bloem J."/>
            <person name="Labutti K."/>
            <person name="Salamov A."/>
            <person name="Andreopoulos B."/>
            <person name="Baker S."/>
            <person name="Barry K."/>
            <person name="Bills G."/>
            <person name="Bluhm B."/>
            <person name="Cannon C."/>
            <person name="Castanera R."/>
            <person name="Culley D."/>
            <person name="Daum C."/>
            <person name="Ezra D."/>
            <person name="Gonzalez J."/>
            <person name="Henrissat B."/>
            <person name="Kuo A."/>
            <person name="Liang C."/>
            <person name="Lipzen A."/>
            <person name="Lutzoni F."/>
            <person name="Magnuson J."/>
            <person name="Mondo S."/>
            <person name="Nolan M."/>
            <person name="Ohm R."/>
            <person name="Pangilinan J."/>
            <person name="Park H.-J."/>
            <person name="Ramirez L."/>
            <person name="Alfaro M."/>
            <person name="Sun H."/>
            <person name="Tritt A."/>
            <person name="Yoshinaga Y."/>
            <person name="Zwiers L.-H."/>
            <person name="Turgeon B."/>
            <person name="Goodwin S."/>
            <person name="Spatafora J."/>
            <person name="Crous P."/>
            <person name="Grigoriev I."/>
        </authorList>
    </citation>
    <scope>NUCLEOTIDE SEQUENCE</scope>
    <source>
        <strain evidence="5">CBS 121739</strain>
    </source>
</reference>
<organism evidence="5 6">
    <name type="scientific">Pseudovirgaria hyperparasitica</name>
    <dbReference type="NCBI Taxonomy" id="470096"/>
    <lineage>
        <taxon>Eukaryota</taxon>
        <taxon>Fungi</taxon>
        <taxon>Dikarya</taxon>
        <taxon>Ascomycota</taxon>
        <taxon>Pezizomycotina</taxon>
        <taxon>Dothideomycetes</taxon>
        <taxon>Dothideomycetes incertae sedis</taxon>
        <taxon>Acrospermales</taxon>
        <taxon>Acrospermaceae</taxon>
        <taxon>Pseudovirgaria</taxon>
    </lineage>
</organism>
<evidence type="ECO:0000313" key="5">
    <source>
        <dbReference type="EMBL" id="KAF2755889.1"/>
    </source>
</evidence>
<feature type="region of interest" description="Disordered" evidence="3">
    <location>
        <begin position="1"/>
        <end position="62"/>
    </location>
</feature>
<feature type="domain" description="WHIM1" evidence="4">
    <location>
        <begin position="154"/>
        <end position="197"/>
    </location>
</feature>
<dbReference type="AlphaFoldDB" id="A0A6A6W183"/>
<feature type="compositionally biased region" description="Polar residues" evidence="3">
    <location>
        <begin position="524"/>
        <end position="553"/>
    </location>
</feature>
<keyword evidence="2" id="KW-0539">Nucleus</keyword>
<feature type="compositionally biased region" description="Acidic residues" evidence="3">
    <location>
        <begin position="441"/>
        <end position="451"/>
    </location>
</feature>
<dbReference type="Proteomes" id="UP000799437">
    <property type="component" value="Unassembled WGS sequence"/>
</dbReference>
<feature type="region of interest" description="Disordered" evidence="3">
    <location>
        <begin position="644"/>
        <end position="680"/>
    </location>
</feature>
<feature type="compositionally biased region" description="Low complexity" evidence="3">
    <location>
        <begin position="417"/>
        <end position="440"/>
    </location>
</feature>
<feature type="compositionally biased region" description="Low complexity" evidence="3">
    <location>
        <begin position="554"/>
        <end position="572"/>
    </location>
</feature>
<evidence type="ECO:0000256" key="3">
    <source>
        <dbReference type="SAM" id="MobiDB-lite"/>
    </source>
</evidence>
<dbReference type="InterPro" id="IPR028942">
    <property type="entry name" value="WHIM1_dom"/>
</dbReference>
<feature type="compositionally biased region" description="Polar residues" evidence="3">
    <location>
        <begin position="644"/>
        <end position="662"/>
    </location>
</feature>
<accession>A0A6A6W183</accession>
<feature type="compositionally biased region" description="Basic residues" evidence="3">
    <location>
        <begin position="28"/>
        <end position="37"/>
    </location>
</feature>